<dbReference type="GeneID" id="65324195"/>
<evidence type="ECO:0000313" key="6">
    <source>
        <dbReference type="EMBL" id="QRF92795.1"/>
    </source>
</evidence>
<evidence type="ECO:0000256" key="1">
    <source>
        <dbReference type="SAM" id="Phobius"/>
    </source>
</evidence>
<keyword evidence="1" id="KW-0472">Membrane</keyword>
<dbReference type="CTD" id="4509"/>
<geneLocation type="mitochondrion" evidence="4"/>
<keyword evidence="4" id="KW-0496">Mitochondrion</keyword>
<evidence type="ECO:0000313" key="9">
    <source>
        <dbReference type="EMBL" id="QRF92834.1"/>
    </source>
</evidence>
<organism evidence="4">
    <name type="scientific">Hyalomma marginatum</name>
    <dbReference type="NCBI Taxonomy" id="34627"/>
    <lineage>
        <taxon>Eukaryota</taxon>
        <taxon>Metazoa</taxon>
        <taxon>Ecdysozoa</taxon>
        <taxon>Arthropoda</taxon>
        <taxon>Chelicerata</taxon>
        <taxon>Arachnida</taxon>
        <taxon>Acari</taxon>
        <taxon>Parasitiformes</taxon>
        <taxon>Ixodida</taxon>
        <taxon>Ixodoidea</taxon>
        <taxon>Ixodidae</taxon>
        <taxon>Hyalomminae</taxon>
        <taxon>Hyalomma</taxon>
    </lineage>
</organism>
<feature type="transmembrane region" description="Helical" evidence="1">
    <location>
        <begin position="12"/>
        <end position="30"/>
    </location>
</feature>
<name>A0A889Q344_9ACAR</name>
<proteinExistence type="predicted"/>
<sequence length="53" mass="6721">MPQIFPMNWLTMTLFLLIIFFLIKTNIYFFKMNKMTFNKKFNNFLKMKKVFKW</sequence>
<protein>
    <submittedName>
        <fullName evidence="5">ATP synthase F0 subunit 8</fullName>
    </submittedName>
    <submittedName>
        <fullName evidence="4">ATP synthase subunit 8</fullName>
    </submittedName>
</protein>
<dbReference type="EMBL" id="MW366630">
    <property type="protein sequence ID" value="QRF92821.1"/>
    <property type="molecule type" value="Genomic_DNA"/>
</dbReference>
<dbReference type="EMBL" id="MN885800">
    <property type="protein sequence ID" value="QRF92773.1"/>
    <property type="molecule type" value="Genomic_DNA"/>
</dbReference>
<dbReference type="EMBL" id="MT270686">
    <property type="protein sequence ID" value="QRE78553.1"/>
    <property type="molecule type" value="Genomic_DNA"/>
</dbReference>
<evidence type="ECO:0000313" key="7">
    <source>
        <dbReference type="EMBL" id="QRF92808.1"/>
    </source>
</evidence>
<evidence type="ECO:0000313" key="10">
    <source>
        <dbReference type="EMBL" id="QRF92847.1"/>
    </source>
</evidence>
<dbReference type="EMBL" id="MW366629">
    <property type="protein sequence ID" value="QRF92808.1"/>
    <property type="molecule type" value="Genomic_DNA"/>
</dbReference>
<dbReference type="EMBL" id="MT270687">
    <property type="protein sequence ID" value="QRE78566.1"/>
    <property type="molecule type" value="Genomic_DNA"/>
</dbReference>
<keyword evidence="1" id="KW-0812">Transmembrane</keyword>
<evidence type="ECO:0000313" key="2">
    <source>
        <dbReference type="EMBL" id="QRE78553.1"/>
    </source>
</evidence>
<dbReference type="AlphaFoldDB" id="A0A889Q344"/>
<dbReference type="EMBL" id="MT270688">
    <property type="protein sequence ID" value="QRE78579.1"/>
    <property type="molecule type" value="Genomic_DNA"/>
</dbReference>
<dbReference type="RefSeq" id="YP_010121533.1">
    <property type="nucleotide sequence ID" value="NC_056189.1"/>
</dbReference>
<dbReference type="EMBL" id="MW366633">
    <property type="protein sequence ID" value="QRF92860.1"/>
    <property type="molecule type" value="Genomic_DNA"/>
</dbReference>
<dbReference type="EMBL" id="MW366632">
    <property type="protein sequence ID" value="QRF92847.1"/>
    <property type="molecule type" value="Genomic_DNA"/>
</dbReference>
<keyword evidence="1" id="KW-1133">Transmembrane helix</keyword>
<evidence type="ECO:0000313" key="4">
    <source>
        <dbReference type="EMBL" id="QRE78579.1"/>
    </source>
</evidence>
<evidence type="ECO:0000313" key="8">
    <source>
        <dbReference type="EMBL" id="QRF92821.1"/>
    </source>
</evidence>
<reference evidence="4" key="1">
    <citation type="journal article" date="2021" name="Ticks Tick Borne Dis.">
        <title>Complete mitochondrial genome characterization and phylogenetic analyses of the main vector of Crimean-Congo haemorrhagic fever virus: Hyalomma marginatum Koch, 1844.</title>
        <authorList>
            <person name="Ciloglu A."/>
            <person name="Ibis O."/>
            <person name="Yildirim A."/>
            <person name="Aktas M."/>
            <person name="Duzlu O."/>
            <person name="Onder Z."/>
            <person name="Simsek E."/>
            <person name="Yetismis G."/>
            <person name="Ellis V.A."/>
            <person name="Inci A."/>
        </authorList>
    </citation>
    <scope>NUCLEOTIDE SEQUENCE</scope>
    <source>
        <strain evidence="5">HmarTR1</strain>
        <strain evidence="11">HmarTR10</strain>
        <strain evidence="2">HmarTR2</strain>
        <strain evidence="3">HmarTR3</strain>
        <strain evidence="4">HmarTR4</strain>
        <strain evidence="6">HmarTR5</strain>
        <strain evidence="7">HmarTR6</strain>
        <strain evidence="8">HmarTR7</strain>
        <strain evidence="9">HmarTR8</strain>
        <strain evidence="10">HmarTR9</strain>
    </source>
</reference>
<gene>
    <name evidence="4" type="primary">ATP8</name>
</gene>
<accession>A0A889Q344</accession>
<dbReference type="EMBL" id="MW366628">
    <property type="protein sequence ID" value="QRF92795.1"/>
    <property type="molecule type" value="Genomic_DNA"/>
</dbReference>
<evidence type="ECO:0000313" key="11">
    <source>
        <dbReference type="EMBL" id="QRF92860.1"/>
    </source>
</evidence>
<evidence type="ECO:0000313" key="3">
    <source>
        <dbReference type="EMBL" id="QRE78566.1"/>
    </source>
</evidence>
<evidence type="ECO:0000313" key="5">
    <source>
        <dbReference type="EMBL" id="QRF92773.1"/>
    </source>
</evidence>
<dbReference type="EMBL" id="MW366631">
    <property type="protein sequence ID" value="QRF92834.1"/>
    <property type="molecule type" value="Genomic_DNA"/>
</dbReference>